<dbReference type="Gene3D" id="3.30.9.10">
    <property type="entry name" value="D-Amino Acid Oxidase, subunit A, domain 2"/>
    <property type="match status" value="1"/>
</dbReference>
<reference evidence="2 3" key="1">
    <citation type="journal article" date="2018" name="Front. Microbiol.">
        <title>Genomic and genetic insights into a cosmopolitan fungus, Paecilomyces variotii (Eurotiales).</title>
        <authorList>
            <person name="Urquhart A.S."/>
            <person name="Mondo S.J."/>
            <person name="Makela M.R."/>
            <person name="Hane J.K."/>
            <person name="Wiebenga A."/>
            <person name="He G."/>
            <person name="Mihaltcheva S."/>
            <person name="Pangilinan J."/>
            <person name="Lipzen A."/>
            <person name="Barry K."/>
            <person name="de Vries R.P."/>
            <person name="Grigoriev I.V."/>
            <person name="Idnurm A."/>
        </authorList>
    </citation>
    <scope>NUCLEOTIDE SEQUENCE [LARGE SCALE GENOMIC DNA]</scope>
    <source>
        <strain evidence="2 3">CBS 101075</strain>
    </source>
</reference>
<protein>
    <submittedName>
        <fullName evidence="2">FAD dependent oxidoreductase</fullName>
    </submittedName>
</protein>
<dbReference type="InterPro" id="IPR036188">
    <property type="entry name" value="FAD/NAD-bd_sf"/>
</dbReference>
<dbReference type="Pfam" id="PF01266">
    <property type="entry name" value="DAO"/>
    <property type="match status" value="1"/>
</dbReference>
<dbReference type="VEuPathDB" id="FungiDB:C8Q69DRAFT_291828"/>
<dbReference type="GeneID" id="39596300"/>
<gene>
    <name evidence="2" type="ORF">C8Q69DRAFT_291828</name>
</gene>
<accession>A0A443HRM2</accession>
<dbReference type="EMBL" id="RCNU01000007">
    <property type="protein sequence ID" value="RWQ94410.1"/>
    <property type="molecule type" value="Genomic_DNA"/>
</dbReference>
<dbReference type="InterPro" id="IPR006076">
    <property type="entry name" value="FAD-dep_OxRdtase"/>
</dbReference>
<dbReference type="GO" id="GO:0005737">
    <property type="term" value="C:cytoplasm"/>
    <property type="evidence" value="ECO:0007669"/>
    <property type="project" value="TreeGrafter"/>
</dbReference>
<keyword evidence="3" id="KW-1185">Reference proteome</keyword>
<organism evidence="2 3">
    <name type="scientific">Byssochlamys spectabilis</name>
    <name type="common">Paecilomyces variotii</name>
    <dbReference type="NCBI Taxonomy" id="264951"/>
    <lineage>
        <taxon>Eukaryota</taxon>
        <taxon>Fungi</taxon>
        <taxon>Dikarya</taxon>
        <taxon>Ascomycota</taxon>
        <taxon>Pezizomycotina</taxon>
        <taxon>Eurotiomycetes</taxon>
        <taxon>Eurotiomycetidae</taxon>
        <taxon>Eurotiales</taxon>
        <taxon>Thermoascaceae</taxon>
        <taxon>Paecilomyces</taxon>
    </lineage>
</organism>
<dbReference type="Proteomes" id="UP000283841">
    <property type="component" value="Unassembled WGS sequence"/>
</dbReference>
<sequence>MSTHQGPIPVSDSTLPFWRTSPHGLDKHRSTPDLPTECDILIVGAGFSGASLAYHIYDGNPSPPSVLILEAREACSGATGRNGGHIKPDIFYSIPKNSKRYGPKAASQLARFEASQLTAIKNLVQKEQIDCDFVLTRTCDAIIDPSVAKDAEKAFHDLIQEGTADLDDVQFISGKYAERISGVKGAVACFTFTAGHLWPYKLVMHLLNSVIKRGANLQTMTPVIEVSDRPLPGGRWLVKTERGNVKARKVIFATNAYTSRLAPEFSNKIIPVRGNCSRIVVPEGKSIPYLPFTYCIRYTPSLYDYLIPRPDGSIVVGGGRFSFWRDIPQWYNVADDSKLIESGKDYFNGLMQRTFVGWEDSDAYTDKVWSGIMGESSDLMPYVGHVPGKEGQAILAGFSGHGMPVIFLAAKGLVQMLCDGKSFEETGLPPMFEVTEERMESEKNEILDDLPTPST</sequence>
<dbReference type="SUPFAM" id="SSF51905">
    <property type="entry name" value="FAD/NAD(P)-binding domain"/>
    <property type="match status" value="1"/>
</dbReference>
<dbReference type="AlphaFoldDB" id="A0A443HRM2"/>
<dbReference type="RefSeq" id="XP_028484055.1">
    <property type="nucleotide sequence ID" value="XM_028627023.1"/>
</dbReference>
<evidence type="ECO:0000259" key="1">
    <source>
        <dbReference type="Pfam" id="PF01266"/>
    </source>
</evidence>
<dbReference type="PANTHER" id="PTHR13847:SF279">
    <property type="entry name" value="FAD DEPENDENT OXIDOREDUCTASE DOMAIN-CONTAINING PROTEIN-RELATED"/>
    <property type="match status" value="1"/>
</dbReference>
<proteinExistence type="predicted"/>
<comment type="caution">
    <text evidence="2">The sequence shown here is derived from an EMBL/GenBank/DDBJ whole genome shotgun (WGS) entry which is preliminary data.</text>
</comment>
<dbReference type="STRING" id="264951.A0A443HRM2"/>
<evidence type="ECO:0000313" key="3">
    <source>
        <dbReference type="Proteomes" id="UP000283841"/>
    </source>
</evidence>
<feature type="domain" description="FAD dependent oxidoreductase" evidence="1">
    <location>
        <begin position="39"/>
        <end position="415"/>
    </location>
</feature>
<name>A0A443HRM2_BYSSP</name>
<dbReference type="Gene3D" id="3.50.50.60">
    <property type="entry name" value="FAD/NAD(P)-binding domain"/>
    <property type="match status" value="1"/>
</dbReference>
<dbReference type="PANTHER" id="PTHR13847">
    <property type="entry name" value="SARCOSINE DEHYDROGENASE-RELATED"/>
    <property type="match status" value="1"/>
</dbReference>
<evidence type="ECO:0000313" key="2">
    <source>
        <dbReference type="EMBL" id="RWQ94410.1"/>
    </source>
</evidence>